<dbReference type="Pfam" id="PF00107">
    <property type="entry name" value="ADH_zinc_N"/>
    <property type="match status" value="1"/>
</dbReference>
<proteinExistence type="inferred from homology"/>
<sequence length="365" mass="37543">MQARAAVCRAFAAPLSIETIEVADPGPGEALIRTVACAICHSDIFYIDGAWGGELPAVFGHEAAGVVEAVGAGVTRLKPGDPVVVTLIRNCGFCPACAVGAPVFCEEVFPLDRQTPLTDRWGKPLVHGLRTGAFAERMVVDASQAVAIPDDMPLDVASLIACGVLTGLGAVVNTAQVEAGSSVVVIGCGGVGLNSVQGARLAGCDPVIAVDVAPAKLDVARAFGATHAIDARTENVEERVKALTGGRKADWVFVTVGVRGAAEQAVGLMKRGGGTVLVGMPPSGVHATIDPGWLAADGQKIFGSKMGSARPVVDVPKIVALYRDGRLKLDELISGRYPLERINDALASSRSGAAVRNVIVFQDGP</sequence>
<dbReference type="InterPro" id="IPR002328">
    <property type="entry name" value="ADH_Zn_CS"/>
</dbReference>
<keyword evidence="3 6" id="KW-0479">Metal-binding</keyword>
<dbReference type="GO" id="GO:0016616">
    <property type="term" value="F:oxidoreductase activity, acting on the CH-OH group of donors, NAD or NADP as acceptor"/>
    <property type="evidence" value="ECO:0007669"/>
    <property type="project" value="UniProtKB-ARBA"/>
</dbReference>
<evidence type="ECO:0000256" key="6">
    <source>
        <dbReference type="RuleBase" id="RU361277"/>
    </source>
</evidence>
<comment type="similarity">
    <text evidence="2 6">Belongs to the zinc-containing alcohol dehydrogenase family.</text>
</comment>
<gene>
    <name evidence="8" type="ORF">DFR50_113134</name>
</gene>
<feature type="domain" description="Enoyl reductase (ER)" evidence="7">
    <location>
        <begin position="15"/>
        <end position="359"/>
    </location>
</feature>
<evidence type="ECO:0000256" key="2">
    <source>
        <dbReference type="ARBA" id="ARBA00008072"/>
    </source>
</evidence>
<dbReference type="Pfam" id="PF08240">
    <property type="entry name" value="ADH_N"/>
    <property type="match status" value="1"/>
</dbReference>
<dbReference type="GO" id="GO:0008270">
    <property type="term" value="F:zinc ion binding"/>
    <property type="evidence" value="ECO:0007669"/>
    <property type="project" value="InterPro"/>
</dbReference>
<evidence type="ECO:0000256" key="5">
    <source>
        <dbReference type="ARBA" id="ARBA00023002"/>
    </source>
</evidence>
<dbReference type="RefSeq" id="WP_113889772.1">
    <property type="nucleotide sequence ID" value="NZ_QNRK01000013.1"/>
</dbReference>
<accession>A0A366FE33</accession>
<dbReference type="AlphaFoldDB" id="A0A366FE33"/>
<dbReference type="SUPFAM" id="SSF50129">
    <property type="entry name" value="GroES-like"/>
    <property type="match status" value="2"/>
</dbReference>
<dbReference type="SMART" id="SM00829">
    <property type="entry name" value="PKS_ER"/>
    <property type="match status" value="1"/>
</dbReference>
<dbReference type="Gene3D" id="3.40.50.720">
    <property type="entry name" value="NAD(P)-binding Rossmann-like Domain"/>
    <property type="match status" value="1"/>
</dbReference>
<evidence type="ECO:0000256" key="3">
    <source>
        <dbReference type="ARBA" id="ARBA00022723"/>
    </source>
</evidence>
<evidence type="ECO:0000256" key="1">
    <source>
        <dbReference type="ARBA" id="ARBA00001947"/>
    </source>
</evidence>
<dbReference type="Gene3D" id="3.90.180.10">
    <property type="entry name" value="Medium-chain alcohol dehydrogenases, catalytic domain"/>
    <property type="match status" value="1"/>
</dbReference>
<reference evidence="8 9" key="1">
    <citation type="submission" date="2018-06" db="EMBL/GenBank/DDBJ databases">
        <title>Genomic Encyclopedia of Type Strains, Phase IV (KMG-IV): sequencing the most valuable type-strain genomes for metagenomic binning, comparative biology and taxonomic classification.</title>
        <authorList>
            <person name="Goeker M."/>
        </authorList>
    </citation>
    <scope>NUCLEOTIDE SEQUENCE [LARGE SCALE GENOMIC DNA]</scope>
    <source>
        <strain evidence="8 9">DSM 24875</strain>
    </source>
</reference>
<dbReference type="InterPro" id="IPR013149">
    <property type="entry name" value="ADH-like_C"/>
</dbReference>
<comment type="cofactor">
    <cofactor evidence="1 6">
        <name>Zn(2+)</name>
        <dbReference type="ChEBI" id="CHEBI:29105"/>
    </cofactor>
</comment>
<dbReference type="InterPro" id="IPR036291">
    <property type="entry name" value="NAD(P)-bd_dom_sf"/>
</dbReference>
<organism evidence="8 9">
    <name type="scientific">Roseiarcus fermentans</name>
    <dbReference type="NCBI Taxonomy" id="1473586"/>
    <lineage>
        <taxon>Bacteria</taxon>
        <taxon>Pseudomonadati</taxon>
        <taxon>Pseudomonadota</taxon>
        <taxon>Alphaproteobacteria</taxon>
        <taxon>Hyphomicrobiales</taxon>
        <taxon>Roseiarcaceae</taxon>
        <taxon>Roseiarcus</taxon>
    </lineage>
</organism>
<dbReference type="FunFam" id="3.40.50.720:FF:000003">
    <property type="entry name" value="S-(hydroxymethyl)glutathione dehydrogenase"/>
    <property type="match status" value="1"/>
</dbReference>
<protein>
    <submittedName>
        <fullName evidence="8">S-(Hydroxymethyl)glutathione dehydrogenase/alcohol dehydrogenase/S-(Hydroxymethyl)mycothiol dehydrogenase</fullName>
    </submittedName>
</protein>
<dbReference type="PROSITE" id="PS00059">
    <property type="entry name" value="ADH_ZINC"/>
    <property type="match status" value="1"/>
</dbReference>
<dbReference type="InterPro" id="IPR011032">
    <property type="entry name" value="GroES-like_sf"/>
</dbReference>
<dbReference type="EMBL" id="QNRK01000013">
    <property type="protein sequence ID" value="RBP12942.1"/>
    <property type="molecule type" value="Genomic_DNA"/>
</dbReference>
<dbReference type="PANTHER" id="PTHR43350:SF19">
    <property type="entry name" value="D-GULOSIDE 3-DEHYDROGENASE"/>
    <property type="match status" value="1"/>
</dbReference>
<dbReference type="CDD" id="cd08279">
    <property type="entry name" value="Zn_ADH_class_III"/>
    <property type="match status" value="1"/>
</dbReference>
<name>A0A366FE33_9HYPH</name>
<dbReference type="OrthoDB" id="9770544at2"/>
<evidence type="ECO:0000256" key="4">
    <source>
        <dbReference type="ARBA" id="ARBA00022833"/>
    </source>
</evidence>
<dbReference type="SUPFAM" id="SSF51735">
    <property type="entry name" value="NAD(P)-binding Rossmann-fold domains"/>
    <property type="match status" value="1"/>
</dbReference>
<dbReference type="Proteomes" id="UP000253529">
    <property type="component" value="Unassembled WGS sequence"/>
</dbReference>
<evidence type="ECO:0000259" key="7">
    <source>
        <dbReference type="SMART" id="SM00829"/>
    </source>
</evidence>
<dbReference type="InterPro" id="IPR020843">
    <property type="entry name" value="ER"/>
</dbReference>
<keyword evidence="5" id="KW-0560">Oxidoreductase</keyword>
<evidence type="ECO:0000313" key="9">
    <source>
        <dbReference type="Proteomes" id="UP000253529"/>
    </source>
</evidence>
<keyword evidence="9" id="KW-1185">Reference proteome</keyword>
<dbReference type="InterPro" id="IPR013154">
    <property type="entry name" value="ADH-like_N"/>
</dbReference>
<comment type="caution">
    <text evidence="8">The sequence shown here is derived from an EMBL/GenBank/DDBJ whole genome shotgun (WGS) entry which is preliminary data.</text>
</comment>
<keyword evidence="4 6" id="KW-0862">Zinc</keyword>
<dbReference type="PANTHER" id="PTHR43350">
    <property type="entry name" value="NAD-DEPENDENT ALCOHOL DEHYDROGENASE"/>
    <property type="match status" value="1"/>
</dbReference>
<evidence type="ECO:0000313" key="8">
    <source>
        <dbReference type="EMBL" id="RBP12942.1"/>
    </source>
</evidence>